<protein>
    <submittedName>
        <fullName evidence="2">DUF6691 family protein</fullName>
    </submittedName>
</protein>
<keyword evidence="3" id="KW-1185">Reference proteome</keyword>
<dbReference type="Proteomes" id="UP001556220">
    <property type="component" value="Unassembled WGS sequence"/>
</dbReference>
<proteinExistence type="predicted"/>
<keyword evidence="1" id="KW-0472">Membrane</keyword>
<organism evidence="2 3">
    <name type="scientific">Rhodanobacter lycopersici</name>
    <dbReference type="NCBI Taxonomy" id="3162487"/>
    <lineage>
        <taxon>Bacteria</taxon>
        <taxon>Pseudomonadati</taxon>
        <taxon>Pseudomonadota</taxon>
        <taxon>Gammaproteobacteria</taxon>
        <taxon>Lysobacterales</taxon>
        <taxon>Rhodanobacteraceae</taxon>
        <taxon>Rhodanobacter</taxon>
    </lineage>
</organism>
<keyword evidence="1" id="KW-0812">Transmembrane</keyword>
<dbReference type="InterPro" id="IPR046513">
    <property type="entry name" value="DUF6691"/>
</dbReference>
<feature type="transmembrane region" description="Helical" evidence="1">
    <location>
        <begin position="82"/>
        <end position="100"/>
    </location>
</feature>
<keyword evidence="1" id="KW-1133">Transmembrane helix</keyword>
<comment type="caution">
    <text evidence="2">The sequence shown here is derived from an EMBL/GenBank/DDBJ whole genome shotgun (WGS) entry which is preliminary data.</text>
</comment>
<reference evidence="2 3" key="1">
    <citation type="submission" date="2024-06" db="EMBL/GenBank/DDBJ databases">
        <authorList>
            <person name="Woo H."/>
        </authorList>
    </citation>
    <scope>NUCLEOTIDE SEQUENCE [LARGE SCALE GENOMIC DNA]</scope>
    <source>
        <strain evidence="2 3">Si-c</strain>
    </source>
</reference>
<dbReference type="Pfam" id="PF20398">
    <property type="entry name" value="DUF6691"/>
    <property type="match status" value="1"/>
</dbReference>
<evidence type="ECO:0000313" key="2">
    <source>
        <dbReference type="EMBL" id="MEW9571425.1"/>
    </source>
</evidence>
<gene>
    <name evidence="2" type="ORF">ABQJ54_06660</name>
</gene>
<evidence type="ECO:0000313" key="3">
    <source>
        <dbReference type="Proteomes" id="UP001556220"/>
    </source>
</evidence>
<dbReference type="RefSeq" id="WP_367853465.1">
    <property type="nucleotide sequence ID" value="NZ_JBFOHK010000001.1"/>
</dbReference>
<accession>A0ABV3QC89</accession>
<feature type="transmembrane region" description="Helical" evidence="1">
    <location>
        <begin position="106"/>
        <end position="130"/>
    </location>
</feature>
<evidence type="ECO:0000256" key="1">
    <source>
        <dbReference type="SAM" id="Phobius"/>
    </source>
</evidence>
<name>A0ABV3QC89_9GAMM</name>
<feature type="transmembrane region" description="Helical" evidence="1">
    <location>
        <begin position="42"/>
        <end position="61"/>
    </location>
</feature>
<sequence>MKSWLAYLAGLLFGAGLAWSGMADPHKVLGFLDVAGAWDPSLLLVMVGAVLVYAIGQRLVTRHARPWLDERFHLPANRRIDVRLLAGAALFGIGWGLGGYCPGPALAGVGLGNADLVWLLPALLLGWWLAGRVRRG</sequence>
<dbReference type="EMBL" id="JBFOHK010000001">
    <property type="protein sequence ID" value="MEW9571425.1"/>
    <property type="molecule type" value="Genomic_DNA"/>
</dbReference>